<dbReference type="EMBL" id="KZ613967">
    <property type="protein sequence ID" value="PMD30456.1"/>
    <property type="molecule type" value="Genomic_DNA"/>
</dbReference>
<feature type="region of interest" description="Disordered" evidence="1">
    <location>
        <begin position="127"/>
        <end position="156"/>
    </location>
</feature>
<protein>
    <submittedName>
        <fullName evidence="2">Uncharacterized protein</fullName>
    </submittedName>
</protein>
<evidence type="ECO:0000313" key="3">
    <source>
        <dbReference type="Proteomes" id="UP000235786"/>
    </source>
</evidence>
<name>A0A2J6QW06_HYAVF</name>
<dbReference type="Proteomes" id="UP000235786">
    <property type="component" value="Unassembled WGS sequence"/>
</dbReference>
<dbReference type="AlphaFoldDB" id="A0A2J6QW06"/>
<accession>A0A2J6QW06</accession>
<feature type="compositionally biased region" description="Basic and acidic residues" evidence="1">
    <location>
        <begin position="127"/>
        <end position="137"/>
    </location>
</feature>
<dbReference type="OrthoDB" id="3563716at2759"/>
<evidence type="ECO:0000313" key="2">
    <source>
        <dbReference type="EMBL" id="PMD30456.1"/>
    </source>
</evidence>
<organism evidence="2 3">
    <name type="scientific">Hyaloscypha variabilis (strain UAMH 11265 / GT02V1 / F)</name>
    <name type="common">Meliniomyces variabilis</name>
    <dbReference type="NCBI Taxonomy" id="1149755"/>
    <lineage>
        <taxon>Eukaryota</taxon>
        <taxon>Fungi</taxon>
        <taxon>Dikarya</taxon>
        <taxon>Ascomycota</taxon>
        <taxon>Pezizomycotina</taxon>
        <taxon>Leotiomycetes</taxon>
        <taxon>Helotiales</taxon>
        <taxon>Hyaloscyphaceae</taxon>
        <taxon>Hyaloscypha</taxon>
        <taxon>Hyaloscypha variabilis</taxon>
    </lineage>
</organism>
<proteinExistence type="predicted"/>
<reference evidence="2 3" key="1">
    <citation type="submission" date="2016-04" db="EMBL/GenBank/DDBJ databases">
        <title>A degradative enzymes factory behind the ericoid mycorrhizal symbiosis.</title>
        <authorList>
            <consortium name="DOE Joint Genome Institute"/>
            <person name="Martino E."/>
            <person name="Morin E."/>
            <person name="Grelet G."/>
            <person name="Kuo A."/>
            <person name="Kohler A."/>
            <person name="Daghino S."/>
            <person name="Barry K."/>
            <person name="Choi C."/>
            <person name="Cichocki N."/>
            <person name="Clum A."/>
            <person name="Copeland A."/>
            <person name="Hainaut M."/>
            <person name="Haridas S."/>
            <person name="Labutti K."/>
            <person name="Lindquist E."/>
            <person name="Lipzen A."/>
            <person name="Khouja H.-R."/>
            <person name="Murat C."/>
            <person name="Ohm R."/>
            <person name="Olson A."/>
            <person name="Spatafora J."/>
            <person name="Veneault-Fourrey C."/>
            <person name="Henrissat B."/>
            <person name="Grigoriev I."/>
            <person name="Martin F."/>
            <person name="Perotto S."/>
        </authorList>
    </citation>
    <scope>NUCLEOTIDE SEQUENCE [LARGE SCALE GENOMIC DNA]</scope>
    <source>
        <strain evidence="2 3">F</strain>
    </source>
</reference>
<feature type="region of interest" description="Disordered" evidence="1">
    <location>
        <begin position="201"/>
        <end position="223"/>
    </location>
</feature>
<sequence length="490" mass="54361">MRSSISGEFPIKDRCACFNVRLSFNGVGSRTPHPAADPFCGVNLTSRTQKRSNIDDTSTDHHLGPSLLLMESLAISTSSSGIIGKVDSTTSQADIPLPQNFSSNSPGQIYKGMPYQGTLNDLSEADNSKRAIKEPRSRSKQIPFRKPPGYVQLGKHDQYSNKAPVTVHVPTFAEMNVSSKGGGSSKFRGTTINEILDLDASQPTSPESIEQAESDAACQSAHRETSISKYLPKEARFHFNDSLQVQAQDFPTIGILEYTPLVRDDPSIPITYDRVWDPFVPPSQLPELPKETATLQPYPSPAAMTRSISFSLPPNYTEPNIHHVPLPLPSSSALPTSEPPTPAWKIASQSIVKVPKGPELARLEDCLSEDIAIRAVLNGWDTIGERWELPPFWRVIRVPDELIFGRFNPVVRLASLRVVHLLMRYHSDPSPERAKNMPNFYNLKGLDFDDDYSIGNFLPWPGIRALAQNPLASFRSDKFFRLETTTLKIL</sequence>
<evidence type="ECO:0000256" key="1">
    <source>
        <dbReference type="SAM" id="MobiDB-lite"/>
    </source>
</evidence>
<keyword evidence="3" id="KW-1185">Reference proteome</keyword>
<gene>
    <name evidence="2" type="ORF">L207DRAFT_592580</name>
</gene>